<name>S8AY16_DACHA</name>
<reference evidence="2 3" key="1">
    <citation type="journal article" date="2013" name="PLoS Genet.">
        <title>Genomic mechanisms accounting for the adaptation to parasitism in nematode-trapping fungi.</title>
        <authorList>
            <person name="Meerupati T."/>
            <person name="Andersson K.M."/>
            <person name="Friman E."/>
            <person name="Kumar D."/>
            <person name="Tunlid A."/>
            <person name="Ahren D."/>
        </authorList>
    </citation>
    <scope>NUCLEOTIDE SEQUENCE [LARGE SCALE GENOMIC DNA]</scope>
    <source>
        <strain evidence="2 3">CBS 200.50</strain>
    </source>
</reference>
<evidence type="ECO:0000313" key="3">
    <source>
        <dbReference type="Proteomes" id="UP000015100"/>
    </source>
</evidence>
<gene>
    <name evidence="2" type="ORF">H072_290</name>
</gene>
<dbReference type="Proteomes" id="UP000015100">
    <property type="component" value="Unassembled WGS sequence"/>
</dbReference>
<dbReference type="HOGENOM" id="CLU_545083_0_0_1"/>
<evidence type="ECO:0008006" key="4">
    <source>
        <dbReference type="Google" id="ProtNLM"/>
    </source>
</evidence>
<feature type="region of interest" description="Disordered" evidence="1">
    <location>
        <begin position="43"/>
        <end position="104"/>
    </location>
</feature>
<dbReference type="AlphaFoldDB" id="S8AY16"/>
<dbReference type="EMBL" id="AQGS01000003">
    <property type="protein sequence ID" value="EPS45851.1"/>
    <property type="molecule type" value="Genomic_DNA"/>
</dbReference>
<organism evidence="2 3">
    <name type="scientific">Dactylellina haptotyla (strain CBS 200.50)</name>
    <name type="common">Nematode-trapping fungus</name>
    <name type="synonym">Monacrosporium haptotylum</name>
    <dbReference type="NCBI Taxonomy" id="1284197"/>
    <lineage>
        <taxon>Eukaryota</taxon>
        <taxon>Fungi</taxon>
        <taxon>Dikarya</taxon>
        <taxon>Ascomycota</taxon>
        <taxon>Pezizomycotina</taxon>
        <taxon>Orbiliomycetes</taxon>
        <taxon>Orbiliales</taxon>
        <taxon>Orbiliaceae</taxon>
        <taxon>Dactylellina</taxon>
    </lineage>
</organism>
<keyword evidence="3" id="KW-1185">Reference proteome</keyword>
<accession>S8AY16</accession>
<reference evidence="3" key="2">
    <citation type="submission" date="2013-04" db="EMBL/GenBank/DDBJ databases">
        <title>Genomic mechanisms accounting for the adaptation to parasitism in nematode-trapping fungi.</title>
        <authorList>
            <person name="Ahren D.G."/>
        </authorList>
    </citation>
    <scope>NUCLEOTIDE SEQUENCE [LARGE SCALE GENOMIC DNA]</scope>
    <source>
        <strain evidence="3">CBS 200.50</strain>
    </source>
</reference>
<dbReference type="OrthoDB" id="40579at2759"/>
<feature type="compositionally biased region" description="Polar residues" evidence="1">
    <location>
        <begin position="43"/>
        <end position="53"/>
    </location>
</feature>
<evidence type="ECO:0000313" key="2">
    <source>
        <dbReference type="EMBL" id="EPS45851.1"/>
    </source>
</evidence>
<feature type="region of interest" description="Disordered" evidence="1">
    <location>
        <begin position="1"/>
        <end position="20"/>
    </location>
</feature>
<feature type="compositionally biased region" description="Polar residues" evidence="1">
    <location>
        <begin position="85"/>
        <end position="104"/>
    </location>
</feature>
<protein>
    <recommendedName>
        <fullName evidence="4">F-box domain-containing protein</fullName>
    </recommendedName>
</protein>
<sequence length="531" mass="60734">MDSSSRLSTASSLNSFDSDNSIEMRVGRPRSIFGIPLRRSRSVKSNQITQENINDGIPKRSPSCPAPRSRETDTLARKTRARSKTGPSVRSRSTSAMRSLFSSGRNRKQSELGILDLPAEIIEQILSYSDIAKTDQFNFGRTCSKLHRFALVTRYKDFELKISFRRNPKFMLLTHIGGDSQDFNGFIENKDMIKSLTITFEDVTKTLYGHSRTLFRNEEFAYKELEFDTFYWLVNDCTEVRSLNLIAPKDTPFDFNVLLNAINGAIFNMPFLTSLRFQSRPYFFDFAAFMRSLEQPNEKISARLTTLGISFHGIHDEDVSSEKLVEAVSAVLIGSKDYIKVLFLTIGADWTPPGTPVETLCFGSLENQEKLIPIIKLNGEYLPPESEFPNVTEVELSFEGPTKQLERFLKVDYEKIRKLGVRCWMGGHTFEIKETLQIGSFRKVKELELYQYLDNRDEEYLAGYLQEIRSLLPSLNKAKVVETWNETCSYLGVETIVSKSATAVYVTRATIRRGPPMLHKVQYKEETIIRN</sequence>
<evidence type="ECO:0000256" key="1">
    <source>
        <dbReference type="SAM" id="MobiDB-lite"/>
    </source>
</evidence>
<comment type="caution">
    <text evidence="2">The sequence shown here is derived from an EMBL/GenBank/DDBJ whole genome shotgun (WGS) entry which is preliminary data.</text>
</comment>
<dbReference type="OMA" id="FAKEMIP"/>
<feature type="compositionally biased region" description="Low complexity" evidence="1">
    <location>
        <begin position="1"/>
        <end position="15"/>
    </location>
</feature>
<proteinExistence type="predicted"/>